<dbReference type="NCBIfam" id="TIGR03086">
    <property type="entry name" value="TIGR03086 family metal-binding protein"/>
    <property type="match status" value="1"/>
</dbReference>
<dbReference type="InterPro" id="IPR034660">
    <property type="entry name" value="DinB/YfiT-like"/>
</dbReference>
<dbReference type="Gene3D" id="1.20.120.450">
    <property type="entry name" value="dinb family like domain"/>
    <property type="match status" value="1"/>
</dbReference>
<protein>
    <submittedName>
        <fullName evidence="2">Uncharacterized protein (TIGR03086 family)</fullName>
    </submittedName>
</protein>
<dbReference type="Pfam" id="PF11716">
    <property type="entry name" value="MDMPI_N"/>
    <property type="match status" value="1"/>
</dbReference>
<dbReference type="EMBL" id="JAGGMS010000001">
    <property type="protein sequence ID" value="MBP2179217.1"/>
    <property type="molecule type" value="Genomic_DNA"/>
</dbReference>
<reference evidence="2 3" key="1">
    <citation type="submission" date="2021-03" db="EMBL/GenBank/DDBJ databases">
        <title>Sequencing the genomes of 1000 actinobacteria strains.</title>
        <authorList>
            <person name="Klenk H.-P."/>
        </authorList>
    </citation>
    <scope>NUCLEOTIDE SEQUENCE [LARGE SCALE GENOMIC DNA]</scope>
    <source>
        <strain evidence="2 3">DSM 45510</strain>
    </source>
</reference>
<dbReference type="NCBIfam" id="TIGR03083">
    <property type="entry name" value="maleylpyruvate isomerase family mycothiol-dependent enzyme"/>
    <property type="match status" value="1"/>
</dbReference>
<dbReference type="InterPro" id="IPR017517">
    <property type="entry name" value="Maleyloyr_isom"/>
</dbReference>
<dbReference type="InterPro" id="IPR024344">
    <property type="entry name" value="MDMPI_metal-binding"/>
</dbReference>
<keyword evidence="3" id="KW-1185">Reference proteome</keyword>
<proteinExistence type="predicted"/>
<evidence type="ECO:0000313" key="2">
    <source>
        <dbReference type="EMBL" id="MBP2179217.1"/>
    </source>
</evidence>
<feature type="domain" description="Mycothiol-dependent maleylpyruvate isomerase metal-binding" evidence="1">
    <location>
        <begin position="6"/>
        <end position="121"/>
    </location>
</feature>
<sequence length="178" mass="19114">MTTKIALDRFEQLLTAVPADGWERPTPCAKWAIADLAGHVIAVVRLGRELVLGAEFPQAGEETREADPVAAWREARQGLEDVLAKADPATEVAAPVGRVPLPTMLDTFFLTELVVHSWDLATALEVPPALDPELVRKVDDYVRPFGGEGTDGVFDPAVHSAAGADETTRLVNLLGRVA</sequence>
<gene>
    <name evidence="2" type="ORF">JOM49_000743</name>
</gene>
<comment type="caution">
    <text evidence="2">The sequence shown here is derived from an EMBL/GenBank/DDBJ whole genome shotgun (WGS) entry which is preliminary data.</text>
</comment>
<dbReference type="RefSeq" id="WP_209662966.1">
    <property type="nucleotide sequence ID" value="NZ_JAGGMS010000001.1"/>
</dbReference>
<dbReference type="SUPFAM" id="SSF109854">
    <property type="entry name" value="DinB/YfiT-like putative metalloenzymes"/>
    <property type="match status" value="1"/>
</dbReference>
<dbReference type="Proteomes" id="UP000741013">
    <property type="component" value="Unassembled WGS sequence"/>
</dbReference>
<evidence type="ECO:0000259" key="1">
    <source>
        <dbReference type="Pfam" id="PF11716"/>
    </source>
</evidence>
<organism evidence="2 3">
    <name type="scientific">Amycolatopsis magusensis</name>
    <dbReference type="NCBI Taxonomy" id="882444"/>
    <lineage>
        <taxon>Bacteria</taxon>
        <taxon>Bacillati</taxon>
        <taxon>Actinomycetota</taxon>
        <taxon>Actinomycetes</taxon>
        <taxon>Pseudonocardiales</taxon>
        <taxon>Pseudonocardiaceae</taxon>
        <taxon>Amycolatopsis</taxon>
    </lineage>
</organism>
<dbReference type="InterPro" id="IPR017520">
    <property type="entry name" value="CHP03086"/>
</dbReference>
<name>A0ABS4PIH0_9PSEU</name>
<accession>A0ABS4PIH0</accession>
<evidence type="ECO:0000313" key="3">
    <source>
        <dbReference type="Proteomes" id="UP000741013"/>
    </source>
</evidence>